<keyword evidence="2 3" id="KW-0732">Signal</keyword>
<accession>A0A317MTJ1</accession>
<dbReference type="OrthoDB" id="9147078at2"/>
<name>A0A317MTJ1_9GAMM</name>
<gene>
    <name evidence="5" type="ORF">C7443_10950</name>
</gene>
<sequence length="382" mass="40253">MTTSLRLSAALALALAATAARADITVGVVVSATGPAASIGIPEKNAIALGPSEIAGEKVRYIVLDDGSDTTTAVRNARKLSSEHQADIVLGSTTVPTSMAMIDVMAETGTPMVTFAPALALTSPVDDKRRWVFKTMTGDDHELIPLLAHMKATGKQRVAYIGFADSFGEGWLKTAEPMLAEQGFTLLARERYARTDTSVIGQVMKIIATRPDAVMIGASSGPAALPVMELRNRGYRGDIYLALGATFGDFVRIAGSKAEGVYAPISPAAVQADFPPTLANRDAVLAFVEAYEKAYGAGSRNMFAGSAWDAVQLLQQAAPKALQQAKPGSAEFRAALRAQIETISGFAGARGVYHFSPSDHAGLDRSALMLGRLEGGQWRPVQ</sequence>
<dbReference type="PANTHER" id="PTHR30483:SF38">
    <property type="entry name" value="BLR7848 PROTEIN"/>
    <property type="match status" value="1"/>
</dbReference>
<dbReference type="Pfam" id="PF13458">
    <property type="entry name" value="Peripla_BP_6"/>
    <property type="match status" value="1"/>
</dbReference>
<dbReference type="CDD" id="cd06333">
    <property type="entry name" value="PBP1_ABC_RPA1789-like"/>
    <property type="match status" value="1"/>
</dbReference>
<feature type="domain" description="Leucine-binding protein" evidence="4">
    <location>
        <begin position="24"/>
        <end position="364"/>
    </location>
</feature>
<dbReference type="RefSeq" id="WP_110019410.1">
    <property type="nucleotide sequence ID" value="NZ_QGTJ01000009.1"/>
</dbReference>
<evidence type="ECO:0000313" key="6">
    <source>
        <dbReference type="Proteomes" id="UP000246569"/>
    </source>
</evidence>
<dbReference type="Proteomes" id="UP000246569">
    <property type="component" value="Unassembled WGS sequence"/>
</dbReference>
<dbReference type="EMBL" id="QGTJ01000009">
    <property type="protein sequence ID" value="PWV59797.1"/>
    <property type="molecule type" value="Genomic_DNA"/>
</dbReference>
<evidence type="ECO:0000256" key="3">
    <source>
        <dbReference type="SAM" id="SignalP"/>
    </source>
</evidence>
<dbReference type="InterPro" id="IPR051010">
    <property type="entry name" value="BCAA_transport"/>
</dbReference>
<dbReference type="SUPFAM" id="SSF53822">
    <property type="entry name" value="Periplasmic binding protein-like I"/>
    <property type="match status" value="1"/>
</dbReference>
<evidence type="ECO:0000313" key="5">
    <source>
        <dbReference type="EMBL" id="PWV59797.1"/>
    </source>
</evidence>
<feature type="chain" id="PRO_5016359008" evidence="3">
    <location>
        <begin position="23"/>
        <end position="382"/>
    </location>
</feature>
<dbReference type="AlphaFoldDB" id="A0A317MTJ1"/>
<comment type="caution">
    <text evidence="5">The sequence shown here is derived from an EMBL/GenBank/DDBJ whole genome shotgun (WGS) entry which is preliminary data.</text>
</comment>
<dbReference type="InterPro" id="IPR028081">
    <property type="entry name" value="Leu-bd"/>
</dbReference>
<keyword evidence="6" id="KW-1185">Reference proteome</keyword>
<proteinExistence type="inferred from homology"/>
<protein>
    <submittedName>
        <fullName evidence="5">Amino acid/amide ABC transporter substrate-binding protein (HAAT family)</fullName>
    </submittedName>
</protein>
<reference evidence="5 6" key="1">
    <citation type="submission" date="2018-05" db="EMBL/GenBank/DDBJ databases">
        <title>Genomic Encyclopedia of Type Strains, Phase IV (KMG-IV): sequencing the most valuable type-strain genomes for metagenomic binning, comparative biology and taxonomic classification.</title>
        <authorList>
            <person name="Goeker M."/>
        </authorList>
    </citation>
    <scope>NUCLEOTIDE SEQUENCE [LARGE SCALE GENOMIC DNA]</scope>
    <source>
        <strain evidence="5 6">DSM 23606</strain>
    </source>
</reference>
<evidence type="ECO:0000256" key="1">
    <source>
        <dbReference type="ARBA" id="ARBA00010062"/>
    </source>
</evidence>
<dbReference type="Gene3D" id="3.40.50.2300">
    <property type="match status" value="2"/>
</dbReference>
<dbReference type="PANTHER" id="PTHR30483">
    <property type="entry name" value="LEUCINE-SPECIFIC-BINDING PROTEIN"/>
    <property type="match status" value="1"/>
</dbReference>
<evidence type="ECO:0000259" key="4">
    <source>
        <dbReference type="Pfam" id="PF13458"/>
    </source>
</evidence>
<organism evidence="5 6">
    <name type="scientific">Plasticicumulans acidivorans</name>
    <dbReference type="NCBI Taxonomy" id="886464"/>
    <lineage>
        <taxon>Bacteria</taxon>
        <taxon>Pseudomonadati</taxon>
        <taxon>Pseudomonadota</taxon>
        <taxon>Gammaproteobacteria</taxon>
        <taxon>Candidatus Competibacteraceae</taxon>
        <taxon>Plasticicumulans</taxon>
    </lineage>
</organism>
<dbReference type="InterPro" id="IPR028082">
    <property type="entry name" value="Peripla_BP_I"/>
</dbReference>
<evidence type="ECO:0000256" key="2">
    <source>
        <dbReference type="ARBA" id="ARBA00022729"/>
    </source>
</evidence>
<comment type="similarity">
    <text evidence="1">Belongs to the leucine-binding protein family.</text>
</comment>
<feature type="signal peptide" evidence="3">
    <location>
        <begin position="1"/>
        <end position="22"/>
    </location>
</feature>